<sequence>MYQEYLSEIDKVPLFSVGEIILLVLCASVVLLLFVFFLHEGTFYAGHFSFQAFILVFLFCIGIVVLSTLKQNYAINHIKESYKKKVPIEWVTKSEEDLYSMDVQDKYELQGSGGIFLNQISSKDFTDYRYVVKTENGYQLRTLSKQYSGVSEEDIYIQEKPETVSPKIILEQHQYKEKEFNKVFDADEKRVIFVVPEGTVQTKFEEGVIK</sequence>
<protein>
    <submittedName>
        <fullName evidence="2">Uncharacterized protein</fullName>
    </submittedName>
</protein>
<comment type="caution">
    <text evidence="2">The sequence shown here is derived from an EMBL/GenBank/DDBJ whole genome shotgun (WGS) entry which is preliminary data.</text>
</comment>
<proteinExistence type="predicted"/>
<accession>A0ABS3H4B0</accession>
<reference evidence="2 3" key="1">
    <citation type="submission" date="2021-03" db="EMBL/GenBank/DDBJ databases">
        <title>Enterococcal diversity collection.</title>
        <authorList>
            <person name="Gilmore M.S."/>
            <person name="Schwartzman J."/>
            <person name="Van Tyne D."/>
            <person name="Martin M."/>
            <person name="Earl A.M."/>
            <person name="Manson A.L."/>
            <person name="Straub T."/>
            <person name="Salamzade R."/>
            <person name="Saavedra J."/>
            <person name="Lebreton F."/>
            <person name="Prichula J."/>
            <person name="Schaufler K."/>
            <person name="Gaca A."/>
            <person name="Sgardioli B."/>
            <person name="Wagenaar J."/>
            <person name="Strong T."/>
        </authorList>
    </citation>
    <scope>NUCLEOTIDE SEQUENCE [LARGE SCALE GENOMIC DNA]</scope>
    <source>
        <strain evidence="2 3">DIV0869a</strain>
    </source>
</reference>
<gene>
    <name evidence="2" type="ORF">JZO69_14295</name>
</gene>
<name>A0ABS3H4B0_9ENTE</name>
<dbReference type="RefSeq" id="WP_207113510.1">
    <property type="nucleotide sequence ID" value="NZ_JAFLWD010000037.1"/>
</dbReference>
<feature type="transmembrane region" description="Helical" evidence="1">
    <location>
        <begin position="12"/>
        <end position="38"/>
    </location>
</feature>
<dbReference type="Proteomes" id="UP000664632">
    <property type="component" value="Unassembled WGS sequence"/>
</dbReference>
<dbReference type="EMBL" id="JAFLWD010000037">
    <property type="protein sequence ID" value="MBO0441534.1"/>
    <property type="molecule type" value="Genomic_DNA"/>
</dbReference>
<keyword evidence="3" id="KW-1185">Reference proteome</keyword>
<feature type="transmembrane region" description="Helical" evidence="1">
    <location>
        <begin position="50"/>
        <end position="69"/>
    </location>
</feature>
<evidence type="ECO:0000313" key="2">
    <source>
        <dbReference type="EMBL" id="MBO0441534.1"/>
    </source>
</evidence>
<keyword evidence="1" id="KW-0472">Membrane</keyword>
<keyword evidence="1" id="KW-0812">Transmembrane</keyword>
<evidence type="ECO:0000313" key="3">
    <source>
        <dbReference type="Proteomes" id="UP000664632"/>
    </source>
</evidence>
<evidence type="ECO:0000256" key="1">
    <source>
        <dbReference type="SAM" id="Phobius"/>
    </source>
</evidence>
<organism evidence="2 3">
    <name type="scientific">Candidatus Enterococcus ikei</name>
    <dbReference type="NCBI Taxonomy" id="2815326"/>
    <lineage>
        <taxon>Bacteria</taxon>
        <taxon>Bacillati</taxon>
        <taxon>Bacillota</taxon>
        <taxon>Bacilli</taxon>
        <taxon>Lactobacillales</taxon>
        <taxon>Enterococcaceae</taxon>
        <taxon>Enterococcus</taxon>
    </lineage>
</organism>
<keyword evidence="1" id="KW-1133">Transmembrane helix</keyword>